<dbReference type="PROSITE" id="PS50113">
    <property type="entry name" value="PAC"/>
    <property type="match status" value="12"/>
</dbReference>
<dbReference type="CDD" id="cd00130">
    <property type="entry name" value="PAS"/>
    <property type="match status" value="9"/>
</dbReference>
<dbReference type="NCBIfam" id="TIGR00229">
    <property type="entry name" value="sensory_box"/>
    <property type="match status" value="8"/>
</dbReference>
<evidence type="ECO:0000313" key="10">
    <source>
        <dbReference type="EMBL" id="REE07898.1"/>
    </source>
</evidence>
<feature type="domain" description="PAC" evidence="9">
    <location>
        <begin position="1119"/>
        <end position="1171"/>
    </location>
</feature>
<dbReference type="InterPro" id="IPR005467">
    <property type="entry name" value="His_kinase_dom"/>
</dbReference>
<evidence type="ECO:0000256" key="6">
    <source>
        <dbReference type="SAM" id="Phobius"/>
    </source>
</evidence>
<evidence type="ECO:0000313" key="11">
    <source>
        <dbReference type="Proteomes" id="UP000256919"/>
    </source>
</evidence>
<feature type="domain" description="PAS" evidence="8">
    <location>
        <begin position="493"/>
        <end position="537"/>
    </location>
</feature>
<keyword evidence="6" id="KW-0472">Membrane</keyword>
<dbReference type="InterPro" id="IPR035965">
    <property type="entry name" value="PAS-like_dom_sf"/>
</dbReference>
<dbReference type="PRINTS" id="PR00344">
    <property type="entry name" value="BCTRLSENSOR"/>
</dbReference>
<dbReference type="GO" id="GO:0004673">
    <property type="term" value="F:protein histidine kinase activity"/>
    <property type="evidence" value="ECO:0007669"/>
    <property type="project" value="UniProtKB-EC"/>
</dbReference>
<dbReference type="InterPro" id="IPR003594">
    <property type="entry name" value="HATPase_dom"/>
</dbReference>
<evidence type="ECO:0000256" key="3">
    <source>
        <dbReference type="ARBA" id="ARBA00022553"/>
    </source>
</evidence>
<comment type="caution">
    <text evidence="10">The sequence shown here is derived from an EMBL/GenBank/DDBJ whole genome shotgun (WGS) entry which is preliminary data.</text>
</comment>
<dbReference type="Pfam" id="PF13426">
    <property type="entry name" value="PAS_9"/>
    <property type="match status" value="5"/>
</dbReference>
<dbReference type="SMART" id="SM00086">
    <property type="entry name" value="PAC"/>
    <property type="match status" value="12"/>
</dbReference>
<feature type="domain" description="PAS" evidence="8">
    <location>
        <begin position="1670"/>
        <end position="1723"/>
    </location>
</feature>
<feature type="domain" description="PAS" evidence="8">
    <location>
        <begin position="762"/>
        <end position="806"/>
    </location>
</feature>
<dbReference type="RefSeq" id="WP_181897208.1">
    <property type="nucleotide sequence ID" value="NZ_QREI01000010.1"/>
</dbReference>
<feature type="domain" description="PAC" evidence="9">
    <location>
        <begin position="581"/>
        <end position="633"/>
    </location>
</feature>
<evidence type="ECO:0000256" key="2">
    <source>
        <dbReference type="ARBA" id="ARBA00012438"/>
    </source>
</evidence>
<feature type="domain" description="PAC" evidence="9">
    <location>
        <begin position="1375"/>
        <end position="1427"/>
    </location>
</feature>
<dbReference type="SMART" id="SM00387">
    <property type="entry name" value="HATPase_c"/>
    <property type="match status" value="1"/>
</dbReference>
<organism evidence="10 11">
    <name type="scientific">Winogradskyella pacifica</name>
    <dbReference type="NCBI Taxonomy" id="664642"/>
    <lineage>
        <taxon>Bacteria</taxon>
        <taxon>Pseudomonadati</taxon>
        <taxon>Bacteroidota</taxon>
        <taxon>Flavobacteriia</taxon>
        <taxon>Flavobacteriales</taxon>
        <taxon>Flavobacteriaceae</taxon>
        <taxon>Winogradskyella</taxon>
    </lineage>
</organism>
<feature type="domain" description="PAC" evidence="9">
    <location>
        <begin position="978"/>
        <end position="1030"/>
    </location>
</feature>
<dbReference type="Pfam" id="PF08448">
    <property type="entry name" value="PAS_4"/>
    <property type="match status" value="1"/>
</dbReference>
<keyword evidence="5" id="KW-0418">Kinase</keyword>
<sequence length="2033" mass="231213">MKRLEHSIKKRYLLFISTIILIIIAALFILQSSVNDQKEVALLINKASEQCMLNERMNSLVYSFESLNGDTISSETIGAFKDYVDEFENTHHYLDSVNKQEGGSKVLDSLLKITDTQSQKIVSSSRNIINNPNKNLIAEDVNSIADAELPYFLTMQSVIREYQKSADKNLQNLLQTIYTLAFIAILILMGEFLFILVPALKQLFEQNNKLVEVNSELAKSETKIKENLLELTSLKIDLEKKEAYNKVFIEQAPTAIAMLDNDMRYIAVSQRWVTDFKMENEEIIGRSHYDIFPEIGEDWKEKNQRCLNGAIDICDEAPFVRADGTVQWIFWDVRPWYISEGKIGGLLMHTGDITHLKEKEDEKIRIEKILEKSNEVSRIGTWDIDLIKGDLFWSKIVYEIHEAPEGFKPNLETAIQFFKEGKSRDTLEDAVNEAIKNGTSYDVEVELVTLRGNIVWTRAIGQTEVVNGKCIRVFGVFQDINEKKLSQIALNKAHTELKAIFNSKAIAIVATTKDGIISKFNPGAEALTGYSADEMIGLERPILYHFREELDNFTADIAKQYGKSLTGFSAQQELAKYNAYDTREWHYLRKDGSILPVQLTLTSIKDEKGEIIGFLGVSTDVSEKRMAQDELLQKNKQLNFAEEITLLGNWQWDIATGNIESSNNLYNIFNLNKDIDVLNFDTYFNLVHPEDKEFVGTCVRQIIEEKTFNKFIHRIVTGDGVVKTIQVLGEVVTNGNGEIIKINGTSQDITATKEAEIELNNAHMQLKAIFNSGPIAIVSTDNNGIFSHFNSGAEHLLGYSSSEMVGLKAPEIYHIEEELDQFRIDIAEKYGMDPDGFDPYLELARRNEYDTREWTYKRKDGSTFPVELTLTAIRNEQGEKIGFLGVAFDITEKQVVKNEILRKNQLLNFAEEISLLGNWQWDTVADKVEWSNNLYNIFGLDKEVQTLSFNTYFNFVHPEDKDIVTDYFDQTRVEKRLKRLTHRIIAGNGEVKTVQLLGEVITDLFGNIIEMIGTCQDITAAYAAERELFDAHTQLKAIFNSGPLAIVSVDNDGIITHFNYGAEFLLGYSASEMIGLKKPEIYHLDEELIAFKEDIAKKYNKDLDGFSPYLELSKHNAYDTREWTFRRKDGSTFPVELTLTAIKNNEGEKIGFLAVSNDITERKITQCELIRKNQILNFAEEITLMGNWQADIINDTVKWSTNLYRIFQLDESTDTTLNTYLDYTHPEDKERVAEHMCKAVENKTFTDLSHRIQLKDGTVKIVQLLGQVITNDVGTVTEIIGTCQDVTAQKTAEIELIRKNHFLSFAERITMMGNWQWDVVTDSLKWSSNLYKIFEHDESLTDLKYDTFYSYVHPEDKEYITKYVEGSFLAKKFPSNFIHRIITGSGKIKTVHFLGEVFLNEQGEVIEMMGTCQDITEQKMEENKFRGLLESAPDAMVIVDENDEIQLINKEAEKLFGYQSDELIGKKVEMLIPKRFEGMYTEHRASFFSNDPEKRLTTGRNELYGLNKEGKEIPIQVSLSPLQTEQGLLLSAAIRDITAQKQAESEILRKNQLLTFAEKITMMGNWQWNLITNAVEWSANLYNIFGVEENTTISYDTYFSFVHTDDKDRVTAHVERSIKDKNFIDLMHRITLLDGTIKTIQLLAEVIVNTTGNVVEMVGTCQDVTAQRMAENKFRGLLESAPDAMVIVNAEENIQLINKQAEKLFGYSAEELINKPVEILIPKQSSEDYVSYSDGFFSNLNVSAMGVGNEKELFAINKSGIEIPIQISLSPLQTEEGLLVSAAIRDITVQKLAQTKIINAKNDLEVLAQKLIIQNSQLADFAQITSHNLRAPVSNLNSLLGFYVESDDNEEKDFLFKKFEAVISHLTVTLNTLVEALKIRSDNSRNKEVIRFEDVLRTTTDILSGEILKTSAIIKADFSKLPSINYDKIYLESIFLNLIGNAIKYRSKDRDPQISIESENHNGKIKLTITDNGLGINLERHGNKIFGLNKVFHRHPDAKGVGLYMTKTQIEAMGGAINVSSKVNKGTTFTIIF</sequence>
<feature type="domain" description="PAS" evidence="8">
    <location>
        <begin position="1031"/>
        <end position="1075"/>
    </location>
</feature>
<feature type="domain" description="PAC" evidence="9">
    <location>
        <begin position="1499"/>
        <end position="1549"/>
    </location>
</feature>
<feature type="domain" description="PAC" evidence="9">
    <location>
        <begin position="1624"/>
        <end position="1676"/>
    </location>
</feature>
<feature type="domain" description="PAC" evidence="9">
    <location>
        <begin position="441"/>
        <end position="492"/>
    </location>
</feature>
<dbReference type="InterPro" id="IPR000014">
    <property type="entry name" value="PAS"/>
</dbReference>
<dbReference type="Proteomes" id="UP000256919">
    <property type="component" value="Unassembled WGS sequence"/>
</dbReference>
<gene>
    <name evidence="10" type="ORF">DFQ09_11092</name>
</gene>
<dbReference type="InterPro" id="IPR013655">
    <property type="entry name" value="PAS_fold_3"/>
</dbReference>
<dbReference type="Gene3D" id="2.10.70.100">
    <property type="match status" value="5"/>
</dbReference>
<dbReference type="InterPro" id="IPR004358">
    <property type="entry name" value="Sig_transdc_His_kin-like_C"/>
</dbReference>
<dbReference type="SUPFAM" id="SSF55785">
    <property type="entry name" value="PYP-like sensor domain (PAS domain)"/>
    <property type="match status" value="12"/>
</dbReference>
<keyword evidence="4" id="KW-0808">Transferase</keyword>
<dbReference type="EC" id="2.7.13.3" evidence="2"/>
<dbReference type="Pfam" id="PF08447">
    <property type="entry name" value="PAS_3"/>
    <property type="match status" value="5"/>
</dbReference>
<comment type="catalytic activity">
    <reaction evidence="1">
        <text>ATP + protein L-histidine = ADP + protein N-phospho-L-histidine.</text>
        <dbReference type="EC" id="2.7.13.3"/>
    </reaction>
</comment>
<feature type="domain" description="PAS" evidence="8">
    <location>
        <begin position="1421"/>
        <end position="1474"/>
    </location>
</feature>
<dbReference type="InterPro" id="IPR052162">
    <property type="entry name" value="Sensor_kinase/Photoreceptor"/>
</dbReference>
<keyword evidence="3" id="KW-0597">Phosphoprotein</keyword>
<feature type="domain" description="Histidine kinase" evidence="7">
    <location>
        <begin position="1824"/>
        <end position="2033"/>
    </location>
</feature>
<evidence type="ECO:0000256" key="4">
    <source>
        <dbReference type="ARBA" id="ARBA00022679"/>
    </source>
</evidence>
<feature type="domain" description="PAC" evidence="9">
    <location>
        <begin position="1246"/>
        <end position="1298"/>
    </location>
</feature>
<evidence type="ECO:0000259" key="7">
    <source>
        <dbReference type="PROSITE" id="PS50109"/>
    </source>
</evidence>
<dbReference type="EMBL" id="QREI01000010">
    <property type="protein sequence ID" value="REE07898.1"/>
    <property type="molecule type" value="Genomic_DNA"/>
</dbReference>
<feature type="domain" description="PAS" evidence="8">
    <location>
        <begin position="1575"/>
        <end position="1621"/>
    </location>
</feature>
<protein>
    <recommendedName>
        <fullName evidence="2">histidine kinase</fullName>
        <ecNumber evidence="2">2.7.13.3</ecNumber>
    </recommendedName>
</protein>
<feature type="domain" description="PAC" evidence="9">
    <location>
        <begin position="313"/>
        <end position="365"/>
    </location>
</feature>
<proteinExistence type="predicted"/>
<dbReference type="Gene3D" id="3.30.450.20">
    <property type="entry name" value="PAS domain"/>
    <property type="match status" value="12"/>
</dbReference>
<evidence type="ECO:0000259" key="9">
    <source>
        <dbReference type="PROSITE" id="PS50113"/>
    </source>
</evidence>
<dbReference type="Pfam" id="PF02518">
    <property type="entry name" value="HATPase_c"/>
    <property type="match status" value="1"/>
</dbReference>
<feature type="domain" description="PAC" evidence="9">
    <location>
        <begin position="709"/>
        <end position="761"/>
    </location>
</feature>
<dbReference type="InterPro" id="IPR036890">
    <property type="entry name" value="HATPase_C_sf"/>
</dbReference>
<evidence type="ECO:0000256" key="5">
    <source>
        <dbReference type="ARBA" id="ARBA00022777"/>
    </source>
</evidence>
<dbReference type="PANTHER" id="PTHR43304">
    <property type="entry name" value="PHYTOCHROME-LIKE PROTEIN CPH1"/>
    <property type="match status" value="1"/>
</dbReference>
<dbReference type="InterPro" id="IPR013656">
    <property type="entry name" value="PAS_4"/>
</dbReference>
<dbReference type="SUPFAM" id="SSF55874">
    <property type="entry name" value="ATPase domain of HSP90 chaperone/DNA topoisomerase II/histidine kinase"/>
    <property type="match status" value="1"/>
</dbReference>
<feature type="domain" description="PAC" evidence="9">
    <location>
        <begin position="1749"/>
        <end position="1799"/>
    </location>
</feature>
<feature type="transmembrane region" description="Helical" evidence="6">
    <location>
        <begin position="12"/>
        <end position="30"/>
    </location>
</feature>
<keyword evidence="6" id="KW-1133">Transmembrane helix</keyword>
<dbReference type="InterPro" id="IPR000700">
    <property type="entry name" value="PAS-assoc_C"/>
</dbReference>
<keyword evidence="6" id="KW-0812">Transmembrane</keyword>
<dbReference type="SMART" id="SM00091">
    <property type="entry name" value="PAS"/>
    <property type="match status" value="7"/>
</dbReference>
<feature type="domain" description="PAC" evidence="9">
    <location>
        <begin position="850"/>
        <end position="902"/>
    </location>
</feature>
<evidence type="ECO:0000259" key="8">
    <source>
        <dbReference type="PROSITE" id="PS50112"/>
    </source>
</evidence>
<keyword evidence="11" id="KW-1185">Reference proteome</keyword>
<accession>A0A3D9LKK2</accession>
<dbReference type="Gene3D" id="3.30.565.10">
    <property type="entry name" value="Histidine kinase-like ATPase, C-terminal domain"/>
    <property type="match status" value="1"/>
</dbReference>
<dbReference type="PROSITE" id="PS50109">
    <property type="entry name" value="HIS_KIN"/>
    <property type="match status" value="1"/>
</dbReference>
<name>A0A3D9LKK2_9FLAO</name>
<evidence type="ECO:0000256" key="1">
    <source>
        <dbReference type="ARBA" id="ARBA00000085"/>
    </source>
</evidence>
<dbReference type="PROSITE" id="PS50112">
    <property type="entry name" value="PAS"/>
    <property type="match status" value="6"/>
</dbReference>
<dbReference type="PANTHER" id="PTHR43304:SF1">
    <property type="entry name" value="PAC DOMAIN-CONTAINING PROTEIN"/>
    <property type="match status" value="1"/>
</dbReference>
<dbReference type="InterPro" id="IPR001610">
    <property type="entry name" value="PAC"/>
</dbReference>
<reference evidence="10 11" key="1">
    <citation type="submission" date="2018-07" db="EMBL/GenBank/DDBJ databases">
        <title>Genomic Encyclopedia of Type Strains, Phase III (KMG-III): the genomes of soil and plant-associated and newly described type strains.</title>
        <authorList>
            <person name="Whitman W."/>
        </authorList>
    </citation>
    <scope>NUCLEOTIDE SEQUENCE [LARGE SCALE GENOMIC DNA]</scope>
    <source>
        <strain evidence="10 11">CECT 7948</strain>
    </source>
</reference>